<reference evidence="1" key="1">
    <citation type="submission" date="2022-02" db="EMBL/GenBank/DDBJ databases">
        <title>Plant Genome Project.</title>
        <authorList>
            <person name="Zhang R.-G."/>
        </authorList>
    </citation>
    <scope>NUCLEOTIDE SEQUENCE</scope>
    <source>
        <strain evidence="1">AT1</strain>
    </source>
</reference>
<sequence>MSFLVSAIKAHSTFWAMVLGSLHECTYVAKVLVIANRNFSYGVLVDIGIAKCGLLFCL</sequence>
<accession>A0ACC0M1M5</accession>
<dbReference type="Proteomes" id="UP001062846">
    <property type="component" value="Chromosome 10"/>
</dbReference>
<gene>
    <name evidence="1" type="ORF">RHMOL_Rhmol10G0093900</name>
</gene>
<protein>
    <submittedName>
        <fullName evidence="1">Uncharacterized protein</fullName>
    </submittedName>
</protein>
<organism evidence="1 2">
    <name type="scientific">Rhododendron molle</name>
    <name type="common">Chinese azalea</name>
    <name type="synonym">Azalea mollis</name>
    <dbReference type="NCBI Taxonomy" id="49168"/>
    <lineage>
        <taxon>Eukaryota</taxon>
        <taxon>Viridiplantae</taxon>
        <taxon>Streptophyta</taxon>
        <taxon>Embryophyta</taxon>
        <taxon>Tracheophyta</taxon>
        <taxon>Spermatophyta</taxon>
        <taxon>Magnoliopsida</taxon>
        <taxon>eudicotyledons</taxon>
        <taxon>Gunneridae</taxon>
        <taxon>Pentapetalae</taxon>
        <taxon>asterids</taxon>
        <taxon>Ericales</taxon>
        <taxon>Ericaceae</taxon>
        <taxon>Ericoideae</taxon>
        <taxon>Rhodoreae</taxon>
        <taxon>Rhododendron</taxon>
    </lineage>
</organism>
<name>A0ACC0M1M5_RHOML</name>
<comment type="caution">
    <text evidence="1">The sequence shown here is derived from an EMBL/GenBank/DDBJ whole genome shotgun (WGS) entry which is preliminary data.</text>
</comment>
<evidence type="ECO:0000313" key="2">
    <source>
        <dbReference type="Proteomes" id="UP001062846"/>
    </source>
</evidence>
<dbReference type="EMBL" id="CM046397">
    <property type="protein sequence ID" value="KAI8534489.1"/>
    <property type="molecule type" value="Genomic_DNA"/>
</dbReference>
<proteinExistence type="predicted"/>
<evidence type="ECO:0000313" key="1">
    <source>
        <dbReference type="EMBL" id="KAI8534489.1"/>
    </source>
</evidence>
<keyword evidence="2" id="KW-1185">Reference proteome</keyword>